<feature type="region of interest" description="Disordered" evidence="1">
    <location>
        <begin position="26"/>
        <end position="50"/>
    </location>
</feature>
<evidence type="ECO:0000256" key="1">
    <source>
        <dbReference type="SAM" id="MobiDB-lite"/>
    </source>
</evidence>
<evidence type="ECO:0000313" key="2">
    <source>
        <dbReference type="EMBL" id="GFS14429.1"/>
    </source>
</evidence>
<comment type="caution">
    <text evidence="2">The sequence shown here is derived from an EMBL/GenBank/DDBJ whole genome shotgun (WGS) entry which is preliminary data.</text>
</comment>
<evidence type="ECO:0000313" key="3">
    <source>
        <dbReference type="Proteomes" id="UP000762676"/>
    </source>
</evidence>
<proteinExistence type="predicted"/>
<keyword evidence="3" id="KW-1185">Reference proteome</keyword>
<dbReference type="AlphaFoldDB" id="A0AAV4IV50"/>
<name>A0AAV4IV50_9GAST</name>
<gene>
    <name evidence="2" type="ORF">ElyMa_004906700</name>
</gene>
<protein>
    <submittedName>
        <fullName evidence="2">Uncharacterized protein</fullName>
    </submittedName>
</protein>
<dbReference type="EMBL" id="BMAT01009835">
    <property type="protein sequence ID" value="GFS14429.1"/>
    <property type="molecule type" value="Genomic_DNA"/>
</dbReference>
<dbReference type="Proteomes" id="UP000762676">
    <property type="component" value="Unassembled WGS sequence"/>
</dbReference>
<reference evidence="2 3" key="1">
    <citation type="journal article" date="2021" name="Elife">
        <title>Chloroplast acquisition without the gene transfer in kleptoplastic sea slugs, Plakobranchus ocellatus.</title>
        <authorList>
            <person name="Maeda T."/>
            <person name="Takahashi S."/>
            <person name="Yoshida T."/>
            <person name="Shimamura S."/>
            <person name="Takaki Y."/>
            <person name="Nagai Y."/>
            <person name="Toyoda A."/>
            <person name="Suzuki Y."/>
            <person name="Arimoto A."/>
            <person name="Ishii H."/>
            <person name="Satoh N."/>
            <person name="Nishiyama T."/>
            <person name="Hasebe M."/>
            <person name="Maruyama T."/>
            <person name="Minagawa J."/>
            <person name="Obokata J."/>
            <person name="Shigenobu S."/>
        </authorList>
    </citation>
    <scope>NUCLEOTIDE SEQUENCE [LARGE SCALE GENOMIC DNA]</scope>
</reference>
<accession>A0AAV4IV50</accession>
<organism evidence="2 3">
    <name type="scientific">Elysia marginata</name>
    <dbReference type="NCBI Taxonomy" id="1093978"/>
    <lineage>
        <taxon>Eukaryota</taxon>
        <taxon>Metazoa</taxon>
        <taxon>Spiralia</taxon>
        <taxon>Lophotrochozoa</taxon>
        <taxon>Mollusca</taxon>
        <taxon>Gastropoda</taxon>
        <taxon>Heterobranchia</taxon>
        <taxon>Euthyneura</taxon>
        <taxon>Panpulmonata</taxon>
        <taxon>Sacoglossa</taxon>
        <taxon>Placobranchoidea</taxon>
        <taxon>Plakobranchidae</taxon>
        <taxon>Elysia</taxon>
    </lineage>
</organism>
<sequence>MGNYTYGLHQKSAIHYAADTKEKHFFPENRQESPRVNAKIPSNTQIKEPEIRKELLDHSTKSTDPVSLILTSQKKTINSYLDDWIDTYTEDQLSKEPPRQDTES</sequence>